<protein>
    <recommendedName>
        <fullName evidence="1">DUF6273 domain-containing protein</fullName>
    </recommendedName>
</protein>
<sequence length="190" mass="21790">MIEIKKGGTLRTTWEELKTNIKNNTSSLNVGDELDIVLKTGENVTLVCEYVGYKYATFFTKNLLEDTHCMNENWAADNEKCLSTMGSYLSKLFYLLPDDLQKVVTGSLRLLHEREVFGKDEYREEEGHDLLPRYLKKENRIKTLNGVPFSYWLASPYTSNSADFRYVRSDGSSNYATASYSYGVCFGFDI</sequence>
<accession>A0A8S5R363</accession>
<dbReference type="Pfam" id="PF19789">
    <property type="entry name" value="DUF6273"/>
    <property type="match status" value="1"/>
</dbReference>
<feature type="domain" description="DUF6273" evidence="1">
    <location>
        <begin position="110"/>
        <end position="184"/>
    </location>
</feature>
<evidence type="ECO:0000259" key="1">
    <source>
        <dbReference type="Pfam" id="PF19789"/>
    </source>
</evidence>
<organism evidence="2">
    <name type="scientific">Siphoviridae sp. ct6d71</name>
    <dbReference type="NCBI Taxonomy" id="2826298"/>
    <lineage>
        <taxon>Viruses</taxon>
        <taxon>Duplodnaviria</taxon>
        <taxon>Heunggongvirae</taxon>
        <taxon>Uroviricota</taxon>
        <taxon>Caudoviricetes</taxon>
    </lineage>
</organism>
<proteinExistence type="predicted"/>
<name>A0A8S5R363_9CAUD</name>
<evidence type="ECO:0000313" key="2">
    <source>
        <dbReference type="EMBL" id="DAE25372.1"/>
    </source>
</evidence>
<dbReference type="InterPro" id="IPR046240">
    <property type="entry name" value="DUF6273"/>
</dbReference>
<reference evidence="2" key="1">
    <citation type="journal article" date="2021" name="Proc. Natl. Acad. Sci. U.S.A.">
        <title>A Catalog of Tens of Thousands of Viruses from Human Metagenomes Reveals Hidden Associations with Chronic Diseases.</title>
        <authorList>
            <person name="Tisza M.J."/>
            <person name="Buck C.B."/>
        </authorList>
    </citation>
    <scope>NUCLEOTIDE SEQUENCE</scope>
    <source>
        <strain evidence="2">Ct6d71</strain>
    </source>
</reference>
<dbReference type="EMBL" id="BK015797">
    <property type="protein sequence ID" value="DAE25372.1"/>
    <property type="molecule type" value="Genomic_DNA"/>
</dbReference>